<feature type="compositionally biased region" description="Pro residues" evidence="1">
    <location>
        <begin position="45"/>
        <end position="59"/>
    </location>
</feature>
<feature type="compositionally biased region" description="Low complexity" evidence="1">
    <location>
        <begin position="60"/>
        <end position="70"/>
    </location>
</feature>
<reference evidence="2" key="1">
    <citation type="submission" date="2015-11" db="EMBL/GenBank/DDBJ databases">
        <title>De novo transcriptome assembly of four potential Pierce s Disease insect vectors from Arizona vineyards.</title>
        <authorList>
            <person name="Tassone E.E."/>
        </authorList>
    </citation>
    <scope>NUCLEOTIDE SEQUENCE</scope>
</reference>
<dbReference type="AlphaFoldDB" id="A0A1B6GTV8"/>
<evidence type="ECO:0000313" key="2">
    <source>
        <dbReference type="EMBL" id="JAS65856.1"/>
    </source>
</evidence>
<feature type="compositionally biased region" description="Polar residues" evidence="1">
    <location>
        <begin position="26"/>
        <end position="42"/>
    </location>
</feature>
<feature type="non-terminal residue" evidence="2">
    <location>
        <position position="1"/>
    </location>
</feature>
<feature type="compositionally biased region" description="Polar residues" evidence="1">
    <location>
        <begin position="118"/>
        <end position="129"/>
    </location>
</feature>
<protein>
    <submittedName>
        <fullName evidence="2">Uncharacterized protein</fullName>
    </submittedName>
</protein>
<feature type="compositionally biased region" description="Pro residues" evidence="1">
    <location>
        <begin position="108"/>
        <end position="117"/>
    </location>
</feature>
<accession>A0A1B6GTV8</accession>
<feature type="region of interest" description="Disordered" evidence="1">
    <location>
        <begin position="104"/>
        <end position="129"/>
    </location>
</feature>
<evidence type="ECO:0000256" key="1">
    <source>
        <dbReference type="SAM" id="MobiDB-lite"/>
    </source>
</evidence>
<name>A0A1B6GTV8_9HEMI</name>
<sequence>VRVLPITPENLREQPSGHGDVRSERSTPTSTSQLKLQDSSAVTPPCSPMDSPPPAPAPAAPSHYISSLRASSRRGGGVSPDKERDPVTKLLRFLKTFYRELASRDPANYPPWAPPLPTGTTCPANFEPS</sequence>
<feature type="non-terminal residue" evidence="2">
    <location>
        <position position="129"/>
    </location>
</feature>
<gene>
    <name evidence="2" type="ORF">g.49381</name>
</gene>
<proteinExistence type="predicted"/>
<dbReference type="EMBL" id="GECZ01003913">
    <property type="protein sequence ID" value="JAS65856.1"/>
    <property type="molecule type" value="Transcribed_RNA"/>
</dbReference>
<feature type="region of interest" description="Disordered" evidence="1">
    <location>
        <begin position="1"/>
        <end position="84"/>
    </location>
</feature>
<organism evidence="2">
    <name type="scientific">Cuerna arida</name>
    <dbReference type="NCBI Taxonomy" id="1464854"/>
    <lineage>
        <taxon>Eukaryota</taxon>
        <taxon>Metazoa</taxon>
        <taxon>Ecdysozoa</taxon>
        <taxon>Arthropoda</taxon>
        <taxon>Hexapoda</taxon>
        <taxon>Insecta</taxon>
        <taxon>Pterygota</taxon>
        <taxon>Neoptera</taxon>
        <taxon>Paraneoptera</taxon>
        <taxon>Hemiptera</taxon>
        <taxon>Auchenorrhyncha</taxon>
        <taxon>Membracoidea</taxon>
        <taxon>Cicadellidae</taxon>
        <taxon>Cicadellinae</taxon>
        <taxon>Proconiini</taxon>
        <taxon>Cuerna</taxon>
    </lineage>
</organism>